<keyword evidence="1" id="KW-0812">Transmembrane</keyword>
<keyword evidence="1" id="KW-0472">Membrane</keyword>
<gene>
    <name evidence="2" type="ORF">JR064_00195</name>
</gene>
<dbReference type="EMBL" id="JAFIWB010000001">
    <property type="protein sequence ID" value="MBN6100586.1"/>
    <property type="molecule type" value="Genomic_DNA"/>
</dbReference>
<comment type="caution">
    <text evidence="2">The sequence shown here is derived from an EMBL/GenBank/DDBJ whole genome shotgun (WGS) entry which is preliminary data.</text>
</comment>
<evidence type="ECO:0000313" key="2">
    <source>
        <dbReference type="EMBL" id="MBN6100586.1"/>
    </source>
</evidence>
<feature type="transmembrane region" description="Helical" evidence="1">
    <location>
        <begin position="39"/>
        <end position="62"/>
    </location>
</feature>
<organism evidence="2 3">
    <name type="scientific">Xanthomonas bonasiae</name>
    <dbReference type="NCBI Taxonomy" id="2810351"/>
    <lineage>
        <taxon>Bacteria</taxon>
        <taxon>Pseudomonadati</taxon>
        <taxon>Pseudomonadota</taxon>
        <taxon>Gammaproteobacteria</taxon>
        <taxon>Lysobacterales</taxon>
        <taxon>Lysobacteraceae</taxon>
        <taxon>Xanthomonas</taxon>
    </lineage>
</organism>
<keyword evidence="1" id="KW-1133">Transmembrane helix</keyword>
<evidence type="ECO:0000256" key="1">
    <source>
        <dbReference type="SAM" id="Phobius"/>
    </source>
</evidence>
<accession>A0ABS3AX99</accession>
<evidence type="ECO:0000313" key="3">
    <source>
        <dbReference type="Proteomes" id="UP000695802"/>
    </source>
</evidence>
<sequence>MTTNPDPMARTPVGAAAGFRGDGAPRAASRKVLTPHNRFFWWFSWTLLLLGPFGFIVGPLMARRGLRKAERLHPLEAYAARQRDPGFTAGQWWVMTPLALMGAFWIFSLLSGLPMVLLVLWVQLTS</sequence>
<reference evidence="2 3" key="1">
    <citation type="submission" date="2021-02" db="EMBL/GenBank/DDBJ databases">
        <title>Taxonomically Unique Crown Gall-Associated Xanthomonas Stains Have Deficiency in Virulence Repertories.</title>
        <authorList>
            <person name="Mafakheri H."/>
            <person name="Taghavi S.M."/>
            <person name="Dimkic I."/>
            <person name="Nemanja K."/>
            <person name="Osdaghi E."/>
        </authorList>
    </citation>
    <scope>NUCLEOTIDE SEQUENCE [LARGE SCALE GENOMIC DNA]</scope>
    <source>
        <strain evidence="2 3">FX4</strain>
    </source>
</reference>
<dbReference type="RefSeq" id="WP_206228435.1">
    <property type="nucleotide sequence ID" value="NZ_JAFIWB010000001.1"/>
</dbReference>
<keyword evidence="3" id="KW-1185">Reference proteome</keyword>
<name>A0ABS3AX99_9XANT</name>
<protein>
    <submittedName>
        <fullName evidence="2">Uncharacterized protein</fullName>
    </submittedName>
</protein>
<proteinExistence type="predicted"/>
<feature type="transmembrane region" description="Helical" evidence="1">
    <location>
        <begin position="98"/>
        <end position="122"/>
    </location>
</feature>
<dbReference type="Proteomes" id="UP000695802">
    <property type="component" value="Unassembled WGS sequence"/>
</dbReference>